<dbReference type="InterPro" id="IPR003029">
    <property type="entry name" value="S1_domain"/>
</dbReference>
<dbReference type="Proteomes" id="UP000094385">
    <property type="component" value="Unassembled WGS sequence"/>
</dbReference>
<feature type="compositionally biased region" description="Basic and acidic residues" evidence="8">
    <location>
        <begin position="818"/>
        <end position="830"/>
    </location>
</feature>
<dbReference type="Gene3D" id="2.40.50.140">
    <property type="entry name" value="Nucleic acid-binding proteins"/>
    <property type="match status" value="4"/>
</dbReference>
<dbReference type="FunFam" id="2.40.50.140:FF:000196">
    <property type="entry name" value="rRNA biogenesis protein RRP5"/>
    <property type="match status" value="1"/>
</dbReference>
<dbReference type="Pfam" id="PF23459">
    <property type="entry name" value="S1_RRP5"/>
    <property type="match status" value="1"/>
</dbReference>
<evidence type="ECO:0000256" key="5">
    <source>
        <dbReference type="ARBA" id="ARBA00023242"/>
    </source>
</evidence>
<dbReference type="InterPro" id="IPR045209">
    <property type="entry name" value="Rrp5"/>
</dbReference>
<feature type="region of interest" description="Disordered" evidence="8">
    <location>
        <begin position="798"/>
        <end position="830"/>
    </location>
</feature>
<evidence type="ECO:0000256" key="7">
    <source>
        <dbReference type="ARBA" id="ARBA00076674"/>
    </source>
</evidence>
<dbReference type="InterPro" id="IPR012340">
    <property type="entry name" value="NA-bd_OB-fold"/>
</dbReference>
<feature type="compositionally biased region" description="Polar residues" evidence="8">
    <location>
        <begin position="48"/>
        <end position="57"/>
    </location>
</feature>
<dbReference type="SUPFAM" id="SSF48452">
    <property type="entry name" value="TPR-like"/>
    <property type="match status" value="1"/>
</dbReference>
<dbReference type="PANTHER" id="PTHR23270:SF10">
    <property type="entry name" value="PROTEIN RRP5 HOMOLOG"/>
    <property type="match status" value="1"/>
</dbReference>
<dbReference type="GO" id="GO:0003723">
    <property type="term" value="F:RNA binding"/>
    <property type="evidence" value="ECO:0007669"/>
    <property type="project" value="TreeGrafter"/>
</dbReference>
<dbReference type="STRING" id="675824.A0A1E3PV40"/>
<keyword evidence="3" id="KW-0698">rRNA processing</keyword>
<evidence type="ECO:0000313" key="11">
    <source>
        <dbReference type="Proteomes" id="UP000094385"/>
    </source>
</evidence>
<feature type="domain" description="S1 motif" evidence="9">
    <location>
        <begin position="577"/>
        <end position="647"/>
    </location>
</feature>
<feature type="region of interest" description="Disordered" evidence="8">
    <location>
        <begin position="106"/>
        <end position="152"/>
    </location>
</feature>
<dbReference type="GO" id="GO:0032040">
    <property type="term" value="C:small-subunit processome"/>
    <property type="evidence" value="ECO:0007669"/>
    <property type="project" value="TreeGrafter"/>
</dbReference>
<sequence length="1000" mass="110729">MPAVKRKQSGASSKPGLMPKSKANGAITTPSSFSKKPFSSKGKKEQTNGKSVRTPTKTDVEPVAPRSSLKRQEDVADFPRGGASVLTPLEYKEATNEAVRDVLFEASSSLQEQPSKKAKTDEKTDKESRRRQRQIRKQQISQKPKAGPKSPTIKIEGLTFKKLVPGTLVLGQISQINAYDIALSMPNNLTGYIPITNISEQISTKLDAIEQDSDDVPAASDEQNEDGDISKKEINEDQIPDLKALFRVGQWLRAIITERQSGTGDKGRKKHIELSVKPEAVNSFIDREDLTKGMSLQASIKSLEDHGVILDVGLPELSGFISNKELEYANYKPDQVVEGQTLLLTVLNKSTNGRTLTLTATAFAKHLPAISVIQNVDSLLPGTLVEFIPSQVSAGGLAGQVAGLNVATVDFFHAASYDSEKLSDKYNEGQKIKARVTSYLPSADEKKLRLSVLPHVVALSVVGTSYTDDGSTSTTASPFESLPLGQIIRDAKIKFVEPGIGVFLETGIEHVLAFAHISRLSDGHVDEISPLYGDYKVDTVHAARIVGFSHADGLFQVSLQPKVLEQRYLRFEDVRPGDVVEGEVFKIVASGGLLATLSDGIVGHVNELHLSDVKISQPERRFRPGMKVKCRVLSVQPDTKRIRLTLKKSFVNSDLDIVTSYEQVTRGQRLVGSIINIVSKGAIVEFYGYVTAFLPITEMSEVKIQDPNEKFTVGQTVNVRVVSVHPEFRKMRVSCKDPKKAKKEKKEEKKEQRDKKQTTKAEKHTQADGVEANAEEYEHMKDSGEGVVSDNAVLANGTDEDSIEEMQFDDDSEEENEDVAHENDSSDHEAKKSVEALNVNGFDWEAKTLDDVQSEEGSEPEVSSENEENTEKRKKRRKRNVVQIDVTGELNTKNPESVSDFERMLLGSPNSSALWIRYMAFQIQLGEIEKAREVARRALKTINYREEKEKLNIWVALLNLENSFGTKETLEDTFKQSCVYMDPEVMKAKLTVIQKQRGGK</sequence>
<dbReference type="CDD" id="cd05693">
    <property type="entry name" value="S1_Rrp5_repeat_hs1_sc1"/>
    <property type="match status" value="1"/>
</dbReference>
<feature type="compositionally biased region" description="Acidic residues" evidence="8">
    <location>
        <begin position="798"/>
        <end position="817"/>
    </location>
</feature>
<dbReference type="InterPro" id="IPR048059">
    <property type="entry name" value="Rrp5_S1_rpt_hs1_sc1"/>
</dbReference>
<dbReference type="EMBL" id="KV454304">
    <property type="protein sequence ID" value="ODQ69271.1"/>
    <property type="molecule type" value="Genomic_DNA"/>
</dbReference>
<dbReference type="InterPro" id="IPR057301">
    <property type="entry name" value="Rrp5_OB_4th"/>
</dbReference>
<feature type="domain" description="S1 motif" evidence="9">
    <location>
        <begin position="293"/>
        <end position="361"/>
    </location>
</feature>
<dbReference type="CDD" id="cd05697">
    <property type="entry name" value="S1_Rrp5_repeat_hs5"/>
    <property type="match status" value="1"/>
</dbReference>
<feature type="domain" description="S1 motif" evidence="9">
    <location>
        <begin position="667"/>
        <end position="736"/>
    </location>
</feature>
<feature type="domain" description="S1 motif" evidence="9">
    <location>
        <begin position="485"/>
        <end position="560"/>
    </location>
</feature>
<feature type="region of interest" description="Disordered" evidence="8">
    <location>
        <begin position="851"/>
        <end position="879"/>
    </location>
</feature>
<evidence type="ECO:0000256" key="6">
    <source>
        <dbReference type="ARBA" id="ARBA00073619"/>
    </source>
</evidence>
<evidence type="ECO:0000256" key="8">
    <source>
        <dbReference type="SAM" id="MobiDB-lite"/>
    </source>
</evidence>
<dbReference type="PROSITE" id="PS50126">
    <property type="entry name" value="S1"/>
    <property type="match status" value="5"/>
</dbReference>
<feature type="region of interest" description="Disordered" evidence="8">
    <location>
        <begin position="1"/>
        <end position="85"/>
    </location>
</feature>
<dbReference type="Pfam" id="PF24685">
    <property type="entry name" value="OB_RRP5_4th"/>
    <property type="match status" value="1"/>
</dbReference>
<dbReference type="Pfam" id="PF00575">
    <property type="entry name" value="S1"/>
    <property type="match status" value="1"/>
</dbReference>
<dbReference type="AlphaFoldDB" id="A0A1E3PV40"/>
<feature type="compositionally biased region" description="Low complexity" evidence="8">
    <location>
        <begin position="30"/>
        <end position="40"/>
    </location>
</feature>
<dbReference type="FunFam" id="2.40.50.140:FF:000279">
    <property type="entry name" value="rRNA biogenesis protein rrp5"/>
    <property type="match status" value="1"/>
</dbReference>
<dbReference type="GO" id="GO:0006364">
    <property type="term" value="P:rRNA processing"/>
    <property type="evidence" value="ECO:0007669"/>
    <property type="project" value="UniProtKB-KW"/>
</dbReference>
<reference evidence="10 11" key="1">
    <citation type="journal article" date="2016" name="Proc. Natl. Acad. Sci. U.S.A.">
        <title>Comparative genomics of biotechnologically important yeasts.</title>
        <authorList>
            <person name="Riley R."/>
            <person name="Haridas S."/>
            <person name="Wolfe K.H."/>
            <person name="Lopes M.R."/>
            <person name="Hittinger C.T."/>
            <person name="Goeker M."/>
            <person name="Salamov A.A."/>
            <person name="Wisecaver J.H."/>
            <person name="Long T.M."/>
            <person name="Calvey C.H."/>
            <person name="Aerts A.L."/>
            <person name="Barry K.W."/>
            <person name="Choi C."/>
            <person name="Clum A."/>
            <person name="Coughlan A.Y."/>
            <person name="Deshpande S."/>
            <person name="Douglass A.P."/>
            <person name="Hanson S.J."/>
            <person name="Klenk H.-P."/>
            <person name="LaButti K.M."/>
            <person name="Lapidus A."/>
            <person name="Lindquist E.A."/>
            <person name="Lipzen A.M."/>
            <person name="Meier-Kolthoff J.P."/>
            <person name="Ohm R.A."/>
            <person name="Otillar R.P."/>
            <person name="Pangilinan J.L."/>
            <person name="Peng Y."/>
            <person name="Rokas A."/>
            <person name="Rosa C.A."/>
            <person name="Scheuner C."/>
            <person name="Sibirny A.A."/>
            <person name="Slot J.C."/>
            <person name="Stielow J.B."/>
            <person name="Sun H."/>
            <person name="Kurtzman C.P."/>
            <person name="Blackwell M."/>
            <person name="Grigoriev I.V."/>
            <person name="Jeffries T.W."/>
        </authorList>
    </citation>
    <scope>NUCLEOTIDE SEQUENCE [LARGE SCALE GENOMIC DNA]</scope>
    <source>
        <strain evidence="10 11">NRRL Y-11557</strain>
    </source>
</reference>
<evidence type="ECO:0000256" key="3">
    <source>
        <dbReference type="ARBA" id="ARBA00022552"/>
    </source>
</evidence>
<dbReference type="PANTHER" id="PTHR23270">
    <property type="entry name" value="PROGRAMMED CELL DEATH PROTEIN 11 PRE-RRNA PROCESSING PROTEIN RRP5"/>
    <property type="match status" value="1"/>
</dbReference>
<gene>
    <name evidence="10" type="ORF">LIPSTDRAFT_6931</name>
</gene>
<dbReference type="OrthoDB" id="412781at2759"/>
<keyword evidence="11" id="KW-1185">Reference proteome</keyword>
<keyword evidence="4" id="KW-0677">Repeat</keyword>
<evidence type="ECO:0000313" key="10">
    <source>
        <dbReference type="EMBL" id="ODQ69271.1"/>
    </source>
</evidence>
<comment type="subcellular location">
    <subcellularLocation>
        <location evidence="1">Nucleus</location>
        <location evidence="1">Nucleolus</location>
    </subcellularLocation>
</comment>
<keyword evidence="5" id="KW-0539">Nucleus</keyword>
<feature type="compositionally biased region" description="Basic and acidic residues" evidence="8">
    <location>
        <begin position="114"/>
        <end position="128"/>
    </location>
</feature>
<evidence type="ECO:0000259" key="9">
    <source>
        <dbReference type="PROSITE" id="PS50126"/>
    </source>
</evidence>
<accession>A0A1E3PV40</accession>
<dbReference type="InterPro" id="IPR057302">
    <property type="entry name" value="Rrp5_S1"/>
</dbReference>
<feature type="compositionally biased region" description="Acidic residues" evidence="8">
    <location>
        <begin position="852"/>
        <end position="868"/>
    </location>
</feature>
<proteinExistence type="predicted"/>
<keyword evidence="2" id="KW-0690">Ribosome biogenesis</keyword>
<feature type="region of interest" description="Disordered" evidence="8">
    <location>
        <begin position="212"/>
        <end position="234"/>
    </location>
</feature>
<feature type="domain" description="S1 motif" evidence="9">
    <location>
        <begin position="166"/>
        <end position="277"/>
    </location>
</feature>
<evidence type="ECO:0000256" key="2">
    <source>
        <dbReference type="ARBA" id="ARBA00022517"/>
    </source>
</evidence>
<feature type="region of interest" description="Disordered" evidence="8">
    <location>
        <begin position="733"/>
        <end position="771"/>
    </location>
</feature>
<dbReference type="FunFam" id="2.40.50.140:FF:000103">
    <property type="entry name" value="protein RRP5 homolog"/>
    <property type="match status" value="2"/>
</dbReference>
<feature type="compositionally biased region" description="Basic and acidic residues" evidence="8">
    <location>
        <begin position="733"/>
        <end position="766"/>
    </location>
</feature>
<name>A0A1E3PV40_LIPST</name>
<protein>
    <recommendedName>
        <fullName evidence="6">rRNA biogenesis protein RRP5</fullName>
    </recommendedName>
    <alternativeName>
        <fullName evidence="7">Ribosomal RNA-processing protein 5</fullName>
    </alternativeName>
</protein>
<dbReference type="SUPFAM" id="SSF50249">
    <property type="entry name" value="Nucleic acid-binding proteins"/>
    <property type="match status" value="5"/>
</dbReference>
<dbReference type="SMART" id="SM00316">
    <property type="entry name" value="S1"/>
    <property type="match status" value="6"/>
</dbReference>
<evidence type="ECO:0000256" key="4">
    <source>
        <dbReference type="ARBA" id="ARBA00022737"/>
    </source>
</evidence>
<dbReference type="InterPro" id="IPR011990">
    <property type="entry name" value="TPR-like_helical_dom_sf"/>
</dbReference>
<evidence type="ECO:0000256" key="1">
    <source>
        <dbReference type="ARBA" id="ARBA00004604"/>
    </source>
</evidence>
<dbReference type="Gene3D" id="1.25.40.10">
    <property type="entry name" value="Tetratricopeptide repeat domain"/>
    <property type="match status" value="1"/>
</dbReference>
<organism evidence="10 11">
    <name type="scientific">Lipomyces starkeyi NRRL Y-11557</name>
    <dbReference type="NCBI Taxonomy" id="675824"/>
    <lineage>
        <taxon>Eukaryota</taxon>
        <taxon>Fungi</taxon>
        <taxon>Dikarya</taxon>
        <taxon>Ascomycota</taxon>
        <taxon>Saccharomycotina</taxon>
        <taxon>Lipomycetes</taxon>
        <taxon>Lipomycetales</taxon>
        <taxon>Lipomycetaceae</taxon>
        <taxon>Lipomyces</taxon>
    </lineage>
</organism>